<reference evidence="1 2" key="1">
    <citation type="journal article" date="2019" name="Genome Biol. Evol.">
        <title>Insights into the evolution of the New World diploid cottons (Gossypium, subgenus Houzingenia) based on genome sequencing.</title>
        <authorList>
            <person name="Grover C.E."/>
            <person name="Arick M.A. 2nd"/>
            <person name="Thrash A."/>
            <person name="Conover J.L."/>
            <person name="Sanders W.S."/>
            <person name="Peterson D.G."/>
            <person name="Frelichowski J.E."/>
            <person name="Scheffler J.A."/>
            <person name="Scheffler B.E."/>
            <person name="Wendel J.F."/>
        </authorList>
    </citation>
    <scope>NUCLEOTIDE SEQUENCE [LARGE SCALE GENOMIC DNA]</scope>
    <source>
        <strain evidence="1">57</strain>
        <tissue evidence="1">Leaf</tissue>
    </source>
</reference>
<accession>A0A7J8W4S3</accession>
<name>A0A7J8W4S3_9ROSI</name>
<comment type="caution">
    <text evidence="1">The sequence shown here is derived from an EMBL/GenBank/DDBJ whole genome shotgun (WGS) entry which is preliminary data.</text>
</comment>
<keyword evidence="2" id="KW-1185">Reference proteome</keyword>
<dbReference type="EMBL" id="JABFAB010164925">
    <property type="protein sequence ID" value="MBA0669654.1"/>
    <property type="molecule type" value="Genomic_DNA"/>
</dbReference>
<evidence type="ECO:0000313" key="1">
    <source>
        <dbReference type="EMBL" id="MBA0669654.1"/>
    </source>
</evidence>
<organism evidence="1 2">
    <name type="scientific">Gossypium klotzschianum</name>
    <dbReference type="NCBI Taxonomy" id="34286"/>
    <lineage>
        <taxon>Eukaryota</taxon>
        <taxon>Viridiplantae</taxon>
        <taxon>Streptophyta</taxon>
        <taxon>Embryophyta</taxon>
        <taxon>Tracheophyta</taxon>
        <taxon>Spermatophyta</taxon>
        <taxon>Magnoliopsida</taxon>
        <taxon>eudicotyledons</taxon>
        <taxon>Gunneridae</taxon>
        <taxon>Pentapetalae</taxon>
        <taxon>rosids</taxon>
        <taxon>malvids</taxon>
        <taxon>Malvales</taxon>
        <taxon>Malvaceae</taxon>
        <taxon>Malvoideae</taxon>
        <taxon>Gossypium</taxon>
    </lineage>
</organism>
<sequence>MLITNKKEIDGLPTTALGLAAQRIVSNLFFSKFQHVFAFINGLPLSSPVQFLFCHVLKLQLEKAKLLNYNNYAE</sequence>
<evidence type="ECO:0000313" key="2">
    <source>
        <dbReference type="Proteomes" id="UP000593573"/>
    </source>
</evidence>
<dbReference type="AlphaFoldDB" id="A0A7J8W4S3"/>
<gene>
    <name evidence="1" type="ORF">Goklo_025515</name>
</gene>
<protein>
    <submittedName>
        <fullName evidence="1">Uncharacterized protein</fullName>
    </submittedName>
</protein>
<proteinExistence type="predicted"/>
<dbReference type="OrthoDB" id="534666at2759"/>
<feature type="non-terminal residue" evidence="1">
    <location>
        <position position="1"/>
    </location>
</feature>
<dbReference type="Proteomes" id="UP000593573">
    <property type="component" value="Unassembled WGS sequence"/>
</dbReference>